<dbReference type="InterPro" id="IPR001646">
    <property type="entry name" value="5peptide_repeat"/>
</dbReference>
<protein>
    <recommendedName>
        <fullName evidence="4">Pentapeptide repeat-containing protein</fullName>
    </recommendedName>
</protein>
<accession>A0ABQ5U4P7</accession>
<sequence length="400" mass="44262">MIIRDTAGNTLFEDDNTNLSQTLQNARNQGVSLAHANLAGVQLKNADLDGLDLNHANLSHASLHTVSLRYAEMEQVRFDDATLTNCNLGRAFMNHSTFRSATIHGCALQGAFMENAHCQDATLTECQAVDARMPRINMDGATLKSCIFDQTTMNGASLKQCHLEMVSLCNLEARAANFARSWFNHCHLDSAKLQGSIFNDDNPDHDLPQGFFAALGGEPLLNQTVNAFNVNGSLFSDTDFTRTRLDNARLGKSTFINAKLHHTKFTNADLTGAQFEKTFPMEDEAQTTTLTSRDEPDWFYVCCVNAQMNGITIKNCDLKFVDFFQAQLQGTNLRRVKSIERTFMSGANLSHAKLDLSACRAVNFDEANADQAEVKTAGASDRTINAFRNQVLNQNYILIP</sequence>
<name>A0ABQ5U4P7_9PROT</name>
<evidence type="ECO:0000313" key="2">
    <source>
        <dbReference type="EMBL" id="GLQ07114.1"/>
    </source>
</evidence>
<keyword evidence="1" id="KW-0677">Repeat</keyword>
<dbReference type="RefSeq" id="WP_169561184.1">
    <property type="nucleotide sequence ID" value="NZ_BSNF01000008.1"/>
</dbReference>
<evidence type="ECO:0008006" key="4">
    <source>
        <dbReference type="Google" id="ProtNLM"/>
    </source>
</evidence>
<proteinExistence type="predicted"/>
<dbReference type="PANTHER" id="PTHR47485">
    <property type="entry name" value="THYLAKOID LUMENAL 17.4 KDA PROTEIN, CHLOROPLASTIC"/>
    <property type="match status" value="1"/>
</dbReference>
<reference evidence="2" key="2">
    <citation type="submission" date="2023-01" db="EMBL/GenBank/DDBJ databases">
        <title>Draft genome sequence of Sneathiella chinensis strain NBRC 103408.</title>
        <authorList>
            <person name="Sun Q."/>
            <person name="Mori K."/>
        </authorList>
    </citation>
    <scope>NUCLEOTIDE SEQUENCE</scope>
    <source>
        <strain evidence="2">NBRC 103408</strain>
    </source>
</reference>
<dbReference type="Pfam" id="PF00805">
    <property type="entry name" value="Pentapeptide"/>
    <property type="match status" value="4"/>
</dbReference>
<evidence type="ECO:0000256" key="1">
    <source>
        <dbReference type="ARBA" id="ARBA00022737"/>
    </source>
</evidence>
<evidence type="ECO:0000313" key="3">
    <source>
        <dbReference type="Proteomes" id="UP001161409"/>
    </source>
</evidence>
<dbReference type="SUPFAM" id="SSF141571">
    <property type="entry name" value="Pentapeptide repeat-like"/>
    <property type="match status" value="2"/>
</dbReference>
<comment type="caution">
    <text evidence="2">The sequence shown here is derived from an EMBL/GenBank/DDBJ whole genome shotgun (WGS) entry which is preliminary data.</text>
</comment>
<dbReference type="PANTHER" id="PTHR47485:SF1">
    <property type="entry name" value="THYLAKOID LUMENAL 17.4 KDA PROTEIN, CHLOROPLASTIC"/>
    <property type="match status" value="1"/>
</dbReference>
<gene>
    <name evidence="2" type="ORF">GCM10007924_23350</name>
</gene>
<dbReference type="EMBL" id="BSNF01000008">
    <property type="protein sequence ID" value="GLQ07114.1"/>
    <property type="molecule type" value="Genomic_DNA"/>
</dbReference>
<dbReference type="Proteomes" id="UP001161409">
    <property type="component" value="Unassembled WGS sequence"/>
</dbReference>
<organism evidence="2 3">
    <name type="scientific">Sneathiella chinensis</name>
    <dbReference type="NCBI Taxonomy" id="349750"/>
    <lineage>
        <taxon>Bacteria</taxon>
        <taxon>Pseudomonadati</taxon>
        <taxon>Pseudomonadota</taxon>
        <taxon>Alphaproteobacteria</taxon>
        <taxon>Sneathiellales</taxon>
        <taxon>Sneathiellaceae</taxon>
        <taxon>Sneathiella</taxon>
    </lineage>
</organism>
<keyword evidence="3" id="KW-1185">Reference proteome</keyword>
<dbReference type="Gene3D" id="2.160.20.80">
    <property type="entry name" value="E3 ubiquitin-protein ligase SopA"/>
    <property type="match status" value="3"/>
</dbReference>
<reference evidence="2" key="1">
    <citation type="journal article" date="2014" name="Int. J. Syst. Evol. Microbiol.">
        <title>Complete genome of a new Firmicutes species belonging to the dominant human colonic microbiota ('Ruminococcus bicirculans') reveals two chromosomes and a selective capacity to utilize plant glucans.</title>
        <authorList>
            <consortium name="NISC Comparative Sequencing Program"/>
            <person name="Wegmann U."/>
            <person name="Louis P."/>
            <person name="Goesmann A."/>
            <person name="Henrissat B."/>
            <person name="Duncan S.H."/>
            <person name="Flint H.J."/>
        </authorList>
    </citation>
    <scope>NUCLEOTIDE SEQUENCE</scope>
    <source>
        <strain evidence="2">NBRC 103408</strain>
    </source>
</reference>